<dbReference type="PATRIC" id="fig|656366.3.peg.3730"/>
<proteinExistence type="predicted"/>
<accession>A0A0M4RRW8</accession>
<organism evidence="1 2">
    <name type="scientific">Arthrobacter alpinus</name>
    <dbReference type="NCBI Taxonomy" id="656366"/>
    <lineage>
        <taxon>Bacteria</taxon>
        <taxon>Bacillati</taxon>
        <taxon>Actinomycetota</taxon>
        <taxon>Actinomycetes</taxon>
        <taxon>Micrococcales</taxon>
        <taxon>Micrococcaceae</taxon>
        <taxon>Arthrobacter</taxon>
    </lineage>
</organism>
<name>A0A0M4RRW8_9MICC</name>
<dbReference type="OrthoDB" id="4954040at2"/>
<gene>
    <name evidence="1" type="ORF">AOC05_17330</name>
</gene>
<protein>
    <submittedName>
        <fullName evidence="1">Uncharacterized protein</fullName>
    </submittedName>
</protein>
<reference evidence="2" key="1">
    <citation type="submission" date="2015-09" db="EMBL/GenBank/DDBJ databases">
        <title>Complete genome of Arthrobacter alpinus strain R3.8.</title>
        <authorList>
            <person name="See-Too W.S."/>
            <person name="Chan K.G."/>
        </authorList>
    </citation>
    <scope>NUCLEOTIDE SEQUENCE [LARGE SCALE GENOMIC DNA]</scope>
    <source>
        <strain evidence="2">R3.8</strain>
    </source>
</reference>
<keyword evidence="2" id="KW-1185">Reference proteome</keyword>
<evidence type="ECO:0000313" key="2">
    <source>
        <dbReference type="Proteomes" id="UP000062833"/>
    </source>
</evidence>
<dbReference type="KEGG" id="aaq:AOC05_17330"/>
<dbReference type="AlphaFoldDB" id="A0A0M4RRW8"/>
<evidence type="ECO:0000313" key="1">
    <source>
        <dbReference type="EMBL" id="ALE93676.1"/>
    </source>
</evidence>
<sequence length="93" mass="10688">MKVEYVQPVAVQDDPIFRVRLWTPPARDGFAWSVDDWELTECDLDDVLDWARQHSEGNPFELYVRAGSPDFYHLRGRPADGGGTQETIILHTD</sequence>
<dbReference type="EMBL" id="CP012677">
    <property type="protein sequence ID" value="ALE93676.1"/>
    <property type="molecule type" value="Genomic_DNA"/>
</dbReference>
<dbReference type="Proteomes" id="UP000062833">
    <property type="component" value="Chromosome"/>
</dbReference>